<organism evidence="4 5">
    <name type="scientific">Paramecium primaurelia</name>
    <dbReference type="NCBI Taxonomy" id="5886"/>
    <lineage>
        <taxon>Eukaryota</taxon>
        <taxon>Sar</taxon>
        <taxon>Alveolata</taxon>
        <taxon>Ciliophora</taxon>
        <taxon>Intramacronucleata</taxon>
        <taxon>Oligohymenophorea</taxon>
        <taxon>Peniculida</taxon>
        <taxon>Parameciidae</taxon>
        <taxon>Paramecium</taxon>
    </lineage>
</organism>
<keyword evidence="1" id="KW-0547">Nucleotide-binding</keyword>
<dbReference type="SMART" id="SM00220">
    <property type="entry name" value="S_TKc"/>
    <property type="match status" value="1"/>
</dbReference>
<comment type="caution">
    <text evidence="4">The sequence shown here is derived from an EMBL/GenBank/DDBJ whole genome shotgun (WGS) entry which is preliminary data.</text>
</comment>
<dbReference type="PANTHER" id="PTHR24346:SF81">
    <property type="entry name" value="SERINE_THREONINE-PROTEIN KINASE FNKB-RELATED"/>
    <property type="match status" value="1"/>
</dbReference>
<dbReference type="Pfam" id="PF00069">
    <property type="entry name" value="Pkinase"/>
    <property type="match status" value="1"/>
</dbReference>
<dbReference type="Proteomes" id="UP000688137">
    <property type="component" value="Unassembled WGS sequence"/>
</dbReference>
<evidence type="ECO:0000256" key="2">
    <source>
        <dbReference type="ARBA" id="ARBA00022840"/>
    </source>
</evidence>
<dbReference type="GO" id="GO:0004674">
    <property type="term" value="F:protein serine/threonine kinase activity"/>
    <property type="evidence" value="ECO:0007669"/>
    <property type="project" value="TreeGrafter"/>
</dbReference>
<evidence type="ECO:0000313" key="5">
    <source>
        <dbReference type="Proteomes" id="UP000688137"/>
    </source>
</evidence>
<evidence type="ECO:0000256" key="1">
    <source>
        <dbReference type="ARBA" id="ARBA00022741"/>
    </source>
</evidence>
<protein>
    <recommendedName>
        <fullName evidence="3">Protein kinase domain-containing protein</fullName>
    </recommendedName>
</protein>
<sequence>MNTNLTQDDDSIEFQKAVTSPYKCPQHLLIINDSLFLSSLRDYEEPEETFLIVSEIQQDIQIVISSKFVKRIRYTISNPYNTDLIISSLRRAQQFNDDNLSQVHQYVIENQTTLQIYTSYANQYNYLQERVQTESRILSNEIKLRSYLYSILEGLKYIHQNNYVHMCIILQNIECHKEEYRQLKISRFETLSEIKTKLNPDLRKYLMKTIPHIPPELADLNYLVQPSFDIFCLGVVIFQMCTCQLPEDNSRTNRLILKKFVSKELANMILLMLDAQADNRPTATTLIDNQWFNI</sequence>
<evidence type="ECO:0000259" key="3">
    <source>
        <dbReference type="PROSITE" id="PS50011"/>
    </source>
</evidence>
<dbReference type="PANTHER" id="PTHR24346">
    <property type="entry name" value="MAP/MICROTUBULE AFFINITY-REGULATING KINASE"/>
    <property type="match status" value="1"/>
</dbReference>
<keyword evidence="5" id="KW-1185">Reference proteome</keyword>
<proteinExistence type="predicted"/>
<dbReference type="EMBL" id="CAJJDM010000062">
    <property type="protein sequence ID" value="CAD8079321.1"/>
    <property type="molecule type" value="Genomic_DNA"/>
</dbReference>
<gene>
    <name evidence="4" type="ORF">PPRIM_AZ9-3.1.T0610263</name>
</gene>
<dbReference type="OMA" id="ANMILLM"/>
<dbReference type="InterPro" id="IPR000719">
    <property type="entry name" value="Prot_kinase_dom"/>
</dbReference>
<dbReference type="GO" id="GO:0005524">
    <property type="term" value="F:ATP binding"/>
    <property type="evidence" value="ECO:0007669"/>
    <property type="project" value="UniProtKB-KW"/>
</dbReference>
<dbReference type="PROSITE" id="PS50011">
    <property type="entry name" value="PROTEIN_KINASE_DOM"/>
    <property type="match status" value="1"/>
</dbReference>
<reference evidence="4" key="1">
    <citation type="submission" date="2021-01" db="EMBL/GenBank/DDBJ databases">
        <authorList>
            <consortium name="Genoscope - CEA"/>
            <person name="William W."/>
        </authorList>
    </citation>
    <scope>NUCLEOTIDE SEQUENCE</scope>
</reference>
<name>A0A8S1MLN4_PARPR</name>
<feature type="domain" description="Protein kinase" evidence="3">
    <location>
        <begin position="25"/>
        <end position="292"/>
    </location>
</feature>
<evidence type="ECO:0000313" key="4">
    <source>
        <dbReference type="EMBL" id="CAD8079321.1"/>
    </source>
</evidence>
<dbReference type="GO" id="GO:0035556">
    <property type="term" value="P:intracellular signal transduction"/>
    <property type="evidence" value="ECO:0007669"/>
    <property type="project" value="TreeGrafter"/>
</dbReference>
<dbReference type="AlphaFoldDB" id="A0A8S1MLN4"/>
<accession>A0A8S1MLN4</accession>
<keyword evidence="2" id="KW-0067">ATP-binding</keyword>
<dbReference type="GO" id="GO:0005737">
    <property type="term" value="C:cytoplasm"/>
    <property type="evidence" value="ECO:0007669"/>
    <property type="project" value="TreeGrafter"/>
</dbReference>